<dbReference type="InterPro" id="IPR025965">
    <property type="entry name" value="FlgD/Vpr_Ig-like"/>
</dbReference>
<dbReference type="NCBIfam" id="TIGR04183">
    <property type="entry name" value="Por_Secre_tail"/>
    <property type="match status" value="1"/>
</dbReference>
<accession>A0A523UVF6</accession>
<dbReference type="InterPro" id="IPR026444">
    <property type="entry name" value="Secre_tail"/>
</dbReference>
<dbReference type="Gene3D" id="2.60.40.10">
    <property type="entry name" value="Immunoglobulins"/>
    <property type="match status" value="1"/>
</dbReference>
<dbReference type="AlphaFoldDB" id="A0A523UVF6"/>
<dbReference type="Gene3D" id="2.60.40.4070">
    <property type="match status" value="1"/>
</dbReference>
<dbReference type="EMBL" id="SOJN01000062">
    <property type="protein sequence ID" value="TET46261.1"/>
    <property type="molecule type" value="Genomic_DNA"/>
</dbReference>
<feature type="domain" description="Fibronectin type-III" evidence="1">
    <location>
        <begin position="227"/>
        <end position="323"/>
    </location>
</feature>
<evidence type="ECO:0000259" key="1">
    <source>
        <dbReference type="PROSITE" id="PS50853"/>
    </source>
</evidence>
<evidence type="ECO:0000313" key="3">
    <source>
        <dbReference type="Proteomes" id="UP000315525"/>
    </source>
</evidence>
<name>A0A523UVF6_UNCT6</name>
<protein>
    <submittedName>
        <fullName evidence="2">T9SS type A sorting domain-containing protein</fullName>
    </submittedName>
</protein>
<gene>
    <name evidence="2" type="ORF">E3J62_04835</name>
</gene>
<reference evidence="2 3" key="1">
    <citation type="submission" date="2019-03" db="EMBL/GenBank/DDBJ databases">
        <title>Metabolic potential of uncultured bacteria and archaea associated with petroleum seepage in deep-sea sediments.</title>
        <authorList>
            <person name="Dong X."/>
            <person name="Hubert C."/>
        </authorList>
    </citation>
    <scope>NUCLEOTIDE SEQUENCE [LARGE SCALE GENOMIC DNA]</scope>
    <source>
        <strain evidence="2">E44_bin18</strain>
    </source>
</reference>
<dbReference type="Pfam" id="PF13860">
    <property type="entry name" value="FlgD_ig"/>
    <property type="match status" value="1"/>
</dbReference>
<dbReference type="InterPro" id="IPR013783">
    <property type="entry name" value="Ig-like_fold"/>
</dbReference>
<proteinExistence type="predicted"/>
<dbReference type="InterPro" id="IPR003961">
    <property type="entry name" value="FN3_dom"/>
</dbReference>
<evidence type="ECO:0000313" key="2">
    <source>
        <dbReference type="EMBL" id="TET46261.1"/>
    </source>
</evidence>
<organism evidence="2 3">
    <name type="scientific">candidate division TA06 bacterium</name>
    <dbReference type="NCBI Taxonomy" id="2250710"/>
    <lineage>
        <taxon>Bacteria</taxon>
        <taxon>Bacteria division TA06</taxon>
    </lineage>
</organism>
<dbReference type="PROSITE" id="PS50853">
    <property type="entry name" value="FN3"/>
    <property type="match status" value="1"/>
</dbReference>
<comment type="caution">
    <text evidence="2">The sequence shown here is derived from an EMBL/GenBank/DDBJ whole genome shotgun (WGS) entry which is preliminary data.</text>
</comment>
<dbReference type="Proteomes" id="UP000315525">
    <property type="component" value="Unassembled WGS sequence"/>
</dbReference>
<sequence length="786" mass="87689">MQALGAIVLQTLLGTYSTGTEMGYQEATISGVSRLGIPIPRWGGQYPPQWDGARISPDAWADLEGDDDLEYVYPFPYSFLFCGDGFEELRISESGSIWFDWADNAHHFYLPKPAGHSLGVLAVHNDNISVPPAGDFKGNLWVKRKSGPDRVVVEWWIKRRLQPDTTNFEAVLFDDGWIRYDYEVQNITDFHNDGGSGISCGDDTHYVQLDDISHVAPASYMFGPNVPPGSPGNLDPMPASVGLRWDPNPESDLKGYYMYRASGADTTDTASLSRLCDTAITAENFVDSLALPCSTYWYAVSAADTFWFEGALSNKVVGTVPPIPGAGPNATAYNTGRKIVKDRDLLRFYVTYASMDSIWATFTDCEGCLWDIPYGIGEGKLPAIAVDDNNHVWIVWIGGTNGEIVCYSTLEEGGWTSPETLFDFELIRGFGSLSLAMDGSGYGDVLIDQTYSGEDFVPPTSFSTFLIRFYLHEDIQPWLTTIRRSPWQDARSSIDCDDDGNLHVAWDEGVRISYRKGVSFGDTVIWKDPEVISAPAVPSKFPCIEYDKDSVSVVWQGQVAGKYQIFHRRKALEDTLWLSIERVDSSGTANTYDPVITGGSHAVWAQESEPVTVWYARRENTSWTDREAVKWTPYDSRFPHAVSYQGDTEGYLLVCWTEDVTGPEYGIDNARLQVSSLSPTTGTAAQVLRASSRPRTFGFSQNAPNPFARKTHMVFTLPRREDVVLDIYNVAGQRVRRLLNGRMKAGRYEMVWDGTDERMRKVGSGTYFAKLVAGSFQKTRKMVLVR</sequence>